<evidence type="ECO:0000256" key="2">
    <source>
        <dbReference type="SAM" id="SignalP"/>
    </source>
</evidence>
<dbReference type="EMBL" id="JAQQKW010000004">
    <property type="protein sequence ID" value="MDC7694365.1"/>
    <property type="molecule type" value="Genomic_DNA"/>
</dbReference>
<keyword evidence="2" id="KW-0732">Signal</keyword>
<keyword evidence="1" id="KW-0813">Transport</keyword>
<accession>A0ABT5IDT3</accession>
<reference evidence="3 4" key="1">
    <citation type="submission" date="2023-01" db="EMBL/GenBank/DDBJ databases">
        <title>Novel species of the genus Asticcacaulis isolated from rivers.</title>
        <authorList>
            <person name="Lu H."/>
        </authorList>
    </citation>
    <scope>NUCLEOTIDE SEQUENCE [LARGE SCALE GENOMIC DNA]</scope>
    <source>
        <strain evidence="3 4">DXS10W</strain>
    </source>
</reference>
<dbReference type="PANTHER" id="PTHR30097">
    <property type="entry name" value="CATION EFFLUX SYSTEM PROTEIN CUSB"/>
    <property type="match status" value="1"/>
</dbReference>
<feature type="chain" id="PRO_5045250886" evidence="2">
    <location>
        <begin position="21"/>
        <end position="304"/>
    </location>
</feature>
<comment type="caution">
    <text evidence="3">The sequence shown here is derived from an EMBL/GenBank/DDBJ whole genome shotgun (WGS) entry which is preliminary data.</text>
</comment>
<evidence type="ECO:0000256" key="1">
    <source>
        <dbReference type="ARBA" id="ARBA00022448"/>
    </source>
</evidence>
<dbReference type="RefSeq" id="WP_272741076.1">
    <property type="nucleotide sequence ID" value="NZ_JAQQKW010000004.1"/>
</dbReference>
<dbReference type="Gene3D" id="2.40.420.20">
    <property type="match status" value="1"/>
</dbReference>
<dbReference type="PANTHER" id="PTHR30097:SF4">
    <property type="entry name" value="SLR6042 PROTEIN"/>
    <property type="match status" value="1"/>
</dbReference>
<dbReference type="InterPro" id="IPR051909">
    <property type="entry name" value="MFP_Cation_Efflux"/>
</dbReference>
<sequence length="304" mass="31703">MNVRLAVVAACVFLALPLTAGAQAPVKLSSALQKRLGVQTAPLQAGTASADLKGFAKGLDPSPLVALLNDLEAAKATARLSQTEADRTKALQALDNTVSRKVADAAALQALLDNRKVRAFQQRLALEWGPAFPRMGNAGLDQLSRDLVSGEVALLRIDSPSGKNLLGLKTLTLDLPGTGKVLATVIGPARTADPLMRSGGLLAKVSGPQAKYLTPDLTLPATLPVQGGGQGVWIPASALLRAEGRVWVYVTRDNETFIRRPLANSVYTPQGVMVRSGFSVGERVVTVGSAALYTAENPVGGADK</sequence>
<evidence type="ECO:0000313" key="3">
    <source>
        <dbReference type="EMBL" id="MDC7694365.1"/>
    </source>
</evidence>
<keyword evidence="4" id="KW-1185">Reference proteome</keyword>
<dbReference type="Proteomes" id="UP001216595">
    <property type="component" value="Unassembled WGS sequence"/>
</dbReference>
<feature type="signal peptide" evidence="2">
    <location>
        <begin position="1"/>
        <end position="20"/>
    </location>
</feature>
<proteinExistence type="predicted"/>
<protein>
    <submittedName>
        <fullName evidence="3">Uncharacterized protein</fullName>
    </submittedName>
</protein>
<gene>
    <name evidence="3" type="ORF">PQU94_08730</name>
</gene>
<organism evidence="3 4">
    <name type="scientific">Asticcacaulis currens</name>
    <dbReference type="NCBI Taxonomy" id="2984210"/>
    <lineage>
        <taxon>Bacteria</taxon>
        <taxon>Pseudomonadati</taxon>
        <taxon>Pseudomonadota</taxon>
        <taxon>Alphaproteobacteria</taxon>
        <taxon>Caulobacterales</taxon>
        <taxon>Caulobacteraceae</taxon>
        <taxon>Asticcacaulis</taxon>
    </lineage>
</organism>
<evidence type="ECO:0000313" key="4">
    <source>
        <dbReference type="Proteomes" id="UP001216595"/>
    </source>
</evidence>
<name>A0ABT5IDT3_9CAUL</name>